<evidence type="ECO:0000313" key="2">
    <source>
        <dbReference type="EMBL" id="EFX85269.1"/>
    </source>
</evidence>
<reference evidence="2 3" key="1">
    <citation type="journal article" date="2011" name="Science">
        <title>The ecoresponsive genome of Daphnia pulex.</title>
        <authorList>
            <person name="Colbourne J.K."/>
            <person name="Pfrender M.E."/>
            <person name="Gilbert D."/>
            <person name="Thomas W.K."/>
            <person name="Tucker A."/>
            <person name="Oakley T.H."/>
            <person name="Tokishita S."/>
            <person name="Aerts A."/>
            <person name="Arnold G.J."/>
            <person name="Basu M.K."/>
            <person name="Bauer D.J."/>
            <person name="Caceres C.E."/>
            <person name="Carmel L."/>
            <person name="Casola C."/>
            <person name="Choi J.H."/>
            <person name="Detter J.C."/>
            <person name="Dong Q."/>
            <person name="Dusheyko S."/>
            <person name="Eads B.D."/>
            <person name="Frohlich T."/>
            <person name="Geiler-Samerotte K.A."/>
            <person name="Gerlach D."/>
            <person name="Hatcher P."/>
            <person name="Jogdeo S."/>
            <person name="Krijgsveld J."/>
            <person name="Kriventseva E.V."/>
            <person name="Kultz D."/>
            <person name="Laforsch C."/>
            <person name="Lindquist E."/>
            <person name="Lopez J."/>
            <person name="Manak J.R."/>
            <person name="Muller J."/>
            <person name="Pangilinan J."/>
            <person name="Patwardhan R.P."/>
            <person name="Pitluck S."/>
            <person name="Pritham E.J."/>
            <person name="Rechtsteiner A."/>
            <person name="Rho M."/>
            <person name="Rogozin I.B."/>
            <person name="Sakarya O."/>
            <person name="Salamov A."/>
            <person name="Schaack S."/>
            <person name="Shapiro H."/>
            <person name="Shiga Y."/>
            <person name="Skalitzky C."/>
            <person name="Smith Z."/>
            <person name="Souvorov A."/>
            <person name="Sung W."/>
            <person name="Tang Z."/>
            <person name="Tsuchiya D."/>
            <person name="Tu H."/>
            <person name="Vos H."/>
            <person name="Wang M."/>
            <person name="Wolf Y.I."/>
            <person name="Yamagata H."/>
            <person name="Yamada T."/>
            <person name="Ye Y."/>
            <person name="Shaw J.R."/>
            <person name="Andrews J."/>
            <person name="Crease T.J."/>
            <person name="Tang H."/>
            <person name="Lucas S.M."/>
            <person name="Robertson H.M."/>
            <person name="Bork P."/>
            <person name="Koonin E.V."/>
            <person name="Zdobnov E.M."/>
            <person name="Grigoriev I.V."/>
            <person name="Lynch M."/>
            <person name="Boore J.L."/>
        </authorList>
    </citation>
    <scope>NUCLEOTIDE SEQUENCE [LARGE SCALE GENOMIC DNA]</scope>
</reference>
<dbReference type="InParanoid" id="E9G4C8"/>
<dbReference type="EMBL" id="GL732532">
    <property type="protein sequence ID" value="EFX85269.1"/>
    <property type="molecule type" value="Genomic_DNA"/>
</dbReference>
<dbReference type="OrthoDB" id="10396078at2759"/>
<evidence type="ECO:0008006" key="4">
    <source>
        <dbReference type="Google" id="ProtNLM"/>
    </source>
</evidence>
<dbReference type="AlphaFoldDB" id="E9G4C8"/>
<accession>E9G4C8</accession>
<organism evidence="2 3">
    <name type="scientific">Daphnia pulex</name>
    <name type="common">Water flea</name>
    <dbReference type="NCBI Taxonomy" id="6669"/>
    <lineage>
        <taxon>Eukaryota</taxon>
        <taxon>Metazoa</taxon>
        <taxon>Ecdysozoa</taxon>
        <taxon>Arthropoda</taxon>
        <taxon>Crustacea</taxon>
        <taxon>Branchiopoda</taxon>
        <taxon>Diplostraca</taxon>
        <taxon>Cladocera</taxon>
        <taxon>Anomopoda</taxon>
        <taxon>Daphniidae</taxon>
        <taxon>Daphnia</taxon>
    </lineage>
</organism>
<dbReference type="KEGG" id="dpx:DAPPUDRAFT_300386"/>
<proteinExistence type="predicted"/>
<gene>
    <name evidence="2" type="ORF">DAPPUDRAFT_300386</name>
</gene>
<evidence type="ECO:0000313" key="3">
    <source>
        <dbReference type="Proteomes" id="UP000000305"/>
    </source>
</evidence>
<protein>
    <recommendedName>
        <fullName evidence="4">CUB domain-containing protein</fullName>
    </recommendedName>
</protein>
<feature type="signal peptide" evidence="1">
    <location>
        <begin position="1"/>
        <end position="20"/>
    </location>
</feature>
<dbReference type="HOGENOM" id="CLU_041350_0_0_1"/>
<dbReference type="PhylomeDB" id="E9G4C8"/>
<keyword evidence="3" id="KW-1185">Reference proteome</keyword>
<dbReference type="Proteomes" id="UP000000305">
    <property type="component" value="Unassembled WGS sequence"/>
</dbReference>
<name>E9G4C8_DAPPU</name>
<keyword evidence="1" id="KW-0732">Signal</keyword>
<sequence length="508" mass="55606">MKSLLIFVLVFCLAIIAVEAQTTAKGQVTTGKPVTTTAATTIKSFKVCQDTNSTAASGSIQPLDGLKPVATGSPRTCSFSIVVPSNQHVQMSCSVAKLTPVTTVLDNTGGSYTVSSSLIFDGTLDLVPNIVIVPNRVYTSYSNAMTVIYRVVNATDTFNCNWKTIQAPTTTTDFKLCRDSETTAASGSIQTLRESAGNGATYTDGLRACPFFINSSPNRQIQMSCNSFNDIDLFTFRKITEMYWFQPKFNKTTANSNQIDLLLLHQATDTVSPINCNWTTTTPTTATSNFNNCVNVKSTTTNGIISQSLANTNNELKTCLFSIFVPLGQRIQMSCTNVNIGSSSSLMLSGIAKISTSGIPFREVSTSINNRLDFFASYRNGEVFQCNWTTITIPPTTDFKVCRDGETTEASGTITPLENLNVDMFSKYCRFTITAPANKRVQMSCSVINQSTDIELYEFNTYISYIAKPPVVSQTYTSKGNQMNLNLNLKWSPFLKSPPLFKCAWTFV</sequence>
<evidence type="ECO:0000256" key="1">
    <source>
        <dbReference type="SAM" id="SignalP"/>
    </source>
</evidence>
<feature type="chain" id="PRO_5003240617" description="CUB domain-containing protein" evidence="1">
    <location>
        <begin position="21"/>
        <end position="508"/>
    </location>
</feature>